<name>A0ABD2I9L2_9BILA</name>
<dbReference type="AlphaFoldDB" id="A0ABD2I9L2"/>
<feature type="transmembrane region" description="Helical" evidence="9">
    <location>
        <begin position="20"/>
        <end position="44"/>
    </location>
</feature>
<gene>
    <name evidence="10" type="ORF">niasHT_037219</name>
</gene>
<comment type="similarity">
    <text evidence="1">Belongs to the inositol monophosphatase superfamily.</text>
</comment>
<dbReference type="Gene3D" id="3.30.540.10">
    <property type="entry name" value="Fructose-1,6-Bisphosphatase, subunit A, domain 1"/>
    <property type="match status" value="1"/>
</dbReference>
<evidence type="ECO:0000256" key="2">
    <source>
        <dbReference type="ARBA" id="ARBA00022671"/>
    </source>
</evidence>
<feature type="transmembrane region" description="Helical" evidence="9">
    <location>
        <begin position="98"/>
        <end position="117"/>
    </location>
</feature>
<keyword evidence="9" id="KW-0472">Membrane</keyword>
<evidence type="ECO:0000256" key="4">
    <source>
        <dbReference type="ARBA" id="ARBA00022842"/>
    </source>
</evidence>
<dbReference type="InterPro" id="IPR000760">
    <property type="entry name" value="Inositol_monophosphatase-like"/>
</dbReference>
<evidence type="ECO:0000256" key="7">
    <source>
        <dbReference type="PIRSR" id="PIRSR600760-2"/>
    </source>
</evidence>
<keyword evidence="3 7" id="KW-0479">Metal-binding</keyword>
<evidence type="ECO:0000313" key="10">
    <source>
        <dbReference type="EMBL" id="KAL3075966.1"/>
    </source>
</evidence>
<keyword evidence="9" id="KW-1133">Transmembrane helix</keyword>
<comment type="catalytic activity">
    <reaction evidence="5">
        <text>1D-myo-inositol 1,3,4-trisphosphate + H2O = 1D-myo-inositol 3,4-bisphosphate + phosphate</text>
        <dbReference type="Rhea" id="RHEA:70319"/>
        <dbReference type="ChEBI" id="CHEBI:15377"/>
        <dbReference type="ChEBI" id="CHEBI:43474"/>
        <dbReference type="ChEBI" id="CHEBI:58414"/>
        <dbReference type="ChEBI" id="CHEBI:83241"/>
    </reaction>
    <physiologicalReaction direction="left-to-right" evidence="5">
        <dbReference type="Rhea" id="RHEA:70320"/>
    </physiologicalReaction>
</comment>
<keyword evidence="4 7" id="KW-0460">Magnesium</keyword>
<comment type="cofactor">
    <cofactor evidence="7">
        <name>Mg(2+)</name>
        <dbReference type="ChEBI" id="CHEBI:18420"/>
    </cofactor>
</comment>
<accession>A0ABD2I9L2</accession>
<feature type="binding site" evidence="7">
    <location>
        <position position="278"/>
    </location>
    <ligand>
        <name>Mg(2+)</name>
        <dbReference type="ChEBI" id="CHEBI:18420"/>
        <label>1</label>
        <note>catalytic</note>
    </ligand>
</feature>
<comment type="catalytic activity">
    <reaction evidence="6">
        <text>1D-myo-inositol 1,4-bisphosphate + H2O = 1D-myo-inositol 4-phosphate + phosphate</text>
        <dbReference type="Rhea" id="RHEA:15553"/>
        <dbReference type="ChEBI" id="CHEBI:15377"/>
        <dbReference type="ChEBI" id="CHEBI:43474"/>
        <dbReference type="ChEBI" id="CHEBI:58282"/>
        <dbReference type="ChEBI" id="CHEBI:58469"/>
        <dbReference type="EC" id="3.1.3.57"/>
    </reaction>
    <physiologicalReaction direction="left-to-right" evidence="6">
        <dbReference type="Rhea" id="RHEA:15554"/>
    </physiologicalReaction>
</comment>
<evidence type="ECO:0000256" key="5">
    <source>
        <dbReference type="ARBA" id="ARBA00044465"/>
    </source>
</evidence>
<dbReference type="PROSITE" id="PS00629">
    <property type="entry name" value="IMP_1"/>
    <property type="match status" value="1"/>
</dbReference>
<dbReference type="GO" id="GO:0004441">
    <property type="term" value="F:inositol-1,4-bisphosphate 1-phosphatase activity"/>
    <property type="evidence" value="ECO:0007669"/>
    <property type="project" value="UniProtKB-EC"/>
</dbReference>
<feature type="binding site" evidence="7">
    <location>
        <position position="214"/>
    </location>
    <ligand>
        <name>Mg(2+)</name>
        <dbReference type="ChEBI" id="CHEBI:18420"/>
        <label>1</label>
        <note>catalytic</note>
    </ligand>
</feature>
<feature type="binding site" evidence="7">
    <location>
        <position position="280"/>
    </location>
    <ligand>
        <name>Mg(2+)</name>
        <dbReference type="ChEBI" id="CHEBI:18420"/>
        <label>1</label>
        <note>catalytic</note>
    </ligand>
</feature>
<dbReference type="PANTHER" id="PTHR43028">
    <property type="entry name" value="3'(2'),5'-BISPHOSPHATE NUCLEOTIDASE 1"/>
    <property type="match status" value="1"/>
</dbReference>
<evidence type="ECO:0000256" key="3">
    <source>
        <dbReference type="ARBA" id="ARBA00022723"/>
    </source>
</evidence>
<feature type="region of interest" description="Disordered" evidence="8">
    <location>
        <begin position="121"/>
        <end position="143"/>
    </location>
</feature>
<evidence type="ECO:0000256" key="8">
    <source>
        <dbReference type="SAM" id="MobiDB-lite"/>
    </source>
</evidence>
<dbReference type="PANTHER" id="PTHR43028:SF5">
    <property type="entry name" value="3'(2'),5'-BISPHOSPHATE NUCLEOTIDASE 1"/>
    <property type="match status" value="1"/>
</dbReference>
<organism evidence="10 11">
    <name type="scientific">Heterodera trifolii</name>
    <dbReference type="NCBI Taxonomy" id="157864"/>
    <lineage>
        <taxon>Eukaryota</taxon>
        <taxon>Metazoa</taxon>
        <taxon>Ecdysozoa</taxon>
        <taxon>Nematoda</taxon>
        <taxon>Chromadorea</taxon>
        <taxon>Rhabditida</taxon>
        <taxon>Tylenchina</taxon>
        <taxon>Tylenchomorpha</taxon>
        <taxon>Tylenchoidea</taxon>
        <taxon>Heteroderidae</taxon>
        <taxon>Heteroderinae</taxon>
        <taxon>Heterodera</taxon>
    </lineage>
</organism>
<evidence type="ECO:0000256" key="6">
    <source>
        <dbReference type="ARBA" id="ARBA00044478"/>
    </source>
</evidence>
<dbReference type="InterPro" id="IPR050725">
    <property type="entry name" value="CysQ/Inositol_MonoPase"/>
</dbReference>
<dbReference type="Pfam" id="PF00459">
    <property type="entry name" value="Inositol_P"/>
    <property type="match status" value="1"/>
</dbReference>
<reference evidence="10 11" key="1">
    <citation type="submission" date="2024-10" db="EMBL/GenBank/DDBJ databases">
        <authorList>
            <person name="Kim D."/>
        </authorList>
    </citation>
    <scope>NUCLEOTIDE SEQUENCE [LARGE SCALE GENOMIC DNA]</scope>
    <source>
        <strain evidence="10">BH-2024</strain>
    </source>
</reference>
<sequence length="473" mass="52188">MNFVNLAGPAHYANTSPIVFVSLPILFIGLCYLKFCLTVFHGYFFTFDTLQSFRGECQYKSYARLSQWHFIQTHPTDELLIHPNFFPRSSFGKTMRTFLFVAVVGLVLAVILESVNVTGTPAGSPTKGKKTANAGTNPENSPIEENEMLWDKACVLTRLVASSDIWNSGDLKIVDKDQTGLMEDLQTEADRSAQMMIERSLREKFGENLTIVGEEEITSPSTPFELLQSLPPSHHLHIFFKDNDAIEAVPSLEVLRSDKKVPDELRQIELQDFVVWIDPLDGTSEFTKSKDNRALLRQVTVLIGITYNGRPVAGVVHQPFYDGEQSRTVWSIVGVDTFGLQKPAQQIANTLSGKAIINLSDCAVPNVLISPPPFQLMDKCRRGSLSLPQVQNALDALVERKLISEVEHVGGAGFKGGTLSDMSGRQIRYDGSVQLANSGGLLATAPGVDHQSFVDAIPQHVKDALPEKEAVRS</sequence>
<evidence type="ECO:0008006" key="12">
    <source>
        <dbReference type="Google" id="ProtNLM"/>
    </source>
</evidence>
<evidence type="ECO:0000256" key="1">
    <source>
        <dbReference type="ARBA" id="ARBA00009759"/>
    </source>
</evidence>
<evidence type="ECO:0000313" key="11">
    <source>
        <dbReference type="Proteomes" id="UP001620626"/>
    </source>
</evidence>
<feature type="binding site" evidence="7">
    <location>
        <position position="281"/>
    </location>
    <ligand>
        <name>Mg(2+)</name>
        <dbReference type="ChEBI" id="CHEBI:18420"/>
        <label>1</label>
        <note>catalytic</note>
    </ligand>
</feature>
<dbReference type="SUPFAM" id="SSF56655">
    <property type="entry name" value="Carbohydrate phosphatase"/>
    <property type="match status" value="1"/>
</dbReference>
<proteinExistence type="inferred from homology"/>
<dbReference type="EMBL" id="JBICBT010001265">
    <property type="protein sequence ID" value="KAL3075966.1"/>
    <property type="molecule type" value="Genomic_DNA"/>
</dbReference>
<keyword evidence="9" id="KW-0812">Transmembrane</keyword>
<keyword evidence="11" id="KW-1185">Reference proteome</keyword>
<keyword evidence="2" id="KW-0452">Lithium</keyword>
<dbReference type="Gene3D" id="3.40.190.80">
    <property type="match status" value="1"/>
</dbReference>
<dbReference type="InterPro" id="IPR020583">
    <property type="entry name" value="Inositol_monoP_metal-BS"/>
</dbReference>
<dbReference type="Proteomes" id="UP001620626">
    <property type="component" value="Unassembled WGS sequence"/>
</dbReference>
<protein>
    <recommendedName>
        <fullName evidence="12">3'(2'),5'-bisphosphate nucleotidase</fullName>
    </recommendedName>
</protein>
<evidence type="ECO:0000256" key="9">
    <source>
        <dbReference type="SAM" id="Phobius"/>
    </source>
</evidence>
<comment type="caution">
    <text evidence="10">The sequence shown here is derived from an EMBL/GenBank/DDBJ whole genome shotgun (WGS) entry which is preliminary data.</text>
</comment>
<dbReference type="GO" id="GO:0046872">
    <property type="term" value="F:metal ion binding"/>
    <property type="evidence" value="ECO:0007669"/>
    <property type="project" value="UniProtKB-KW"/>
</dbReference>